<dbReference type="PANTHER" id="PTHR11910">
    <property type="entry name" value="ATP SYNTHASE DELTA CHAIN"/>
    <property type="match status" value="1"/>
</dbReference>
<keyword evidence="8" id="KW-1003">Cell membrane</keyword>
<keyword evidence="5 8" id="KW-0472">Membrane</keyword>
<dbReference type="Pfam" id="PF00213">
    <property type="entry name" value="OSCP"/>
    <property type="match status" value="1"/>
</dbReference>
<evidence type="ECO:0000256" key="6">
    <source>
        <dbReference type="ARBA" id="ARBA00023196"/>
    </source>
</evidence>
<accession>A0ABQ5V8Z3</accession>
<comment type="similarity">
    <text evidence="8">Belongs to the ATPase delta chain family.</text>
</comment>
<sequence>MTSDDVITGEAPHRYAEALIDLAGDAKSLKRVEKDLKSIAQAFQDSDDLRRMADSPVFATDDKVAALTAIAKAAKASQLTQQFLGVVAANRRAGDLPAIIAAFNDKVALLRGSQIAKVTSATKLTQAQLTQLKSKLKAETGQPVEIETDIDPELLGGFVVKLGSRLFDASLKTKLEDMRLVLKSA</sequence>
<dbReference type="EMBL" id="BSNK01000001">
    <property type="protein sequence ID" value="GLQ23135.1"/>
    <property type="molecule type" value="Genomic_DNA"/>
</dbReference>
<keyword evidence="6 8" id="KW-0139">CF(1)</keyword>
<dbReference type="Gene3D" id="1.10.520.20">
    <property type="entry name" value="N-terminal domain of the delta subunit of the F1F0-ATP synthase"/>
    <property type="match status" value="1"/>
</dbReference>
<evidence type="ECO:0000256" key="5">
    <source>
        <dbReference type="ARBA" id="ARBA00023136"/>
    </source>
</evidence>
<keyword evidence="3 8" id="KW-0375">Hydrogen ion transport</keyword>
<evidence type="ECO:0000313" key="10">
    <source>
        <dbReference type="Proteomes" id="UP001161391"/>
    </source>
</evidence>
<dbReference type="HAMAP" id="MF_01416">
    <property type="entry name" value="ATP_synth_delta_bact"/>
    <property type="match status" value="1"/>
</dbReference>
<dbReference type="InterPro" id="IPR026015">
    <property type="entry name" value="ATP_synth_OSCP/delta_N_sf"/>
</dbReference>
<dbReference type="SUPFAM" id="SSF47928">
    <property type="entry name" value="N-terminal domain of the delta subunit of the F1F0-ATP synthase"/>
    <property type="match status" value="1"/>
</dbReference>
<keyword evidence="7 8" id="KW-0066">ATP synthesis</keyword>
<protein>
    <recommendedName>
        <fullName evidence="8">ATP synthase subunit delta</fullName>
    </recommendedName>
    <alternativeName>
        <fullName evidence="8">ATP synthase F(1) sector subunit delta</fullName>
    </alternativeName>
    <alternativeName>
        <fullName evidence="8">F-type ATPase subunit delta</fullName>
        <shortName evidence="8">F-ATPase subunit delta</shortName>
    </alternativeName>
</protein>
<evidence type="ECO:0000256" key="3">
    <source>
        <dbReference type="ARBA" id="ARBA00022781"/>
    </source>
</evidence>
<dbReference type="NCBIfam" id="NF004406">
    <property type="entry name" value="PRK05758.3-2"/>
    <property type="match status" value="1"/>
</dbReference>
<dbReference type="Proteomes" id="UP001161391">
    <property type="component" value="Unassembled WGS sequence"/>
</dbReference>
<dbReference type="InterPro" id="IPR000711">
    <property type="entry name" value="ATPase_OSCP/dsu"/>
</dbReference>
<comment type="function">
    <text evidence="8">F(1)F(0) ATP synthase produces ATP from ADP in the presence of a proton or sodium gradient. F-type ATPases consist of two structural domains, F(1) containing the extramembraneous catalytic core and F(0) containing the membrane proton channel, linked together by a central stalk and a peripheral stalk. During catalysis, ATP synthesis in the catalytic domain of F(1) is coupled via a rotary mechanism of the central stalk subunits to proton translocation.</text>
</comment>
<gene>
    <name evidence="8 9" type="primary">atpH</name>
    <name evidence="9" type="ORF">GCM10007853_10090</name>
</gene>
<name>A0ABQ5V8Z3_9PROT</name>
<dbReference type="PROSITE" id="PS00389">
    <property type="entry name" value="ATPASE_DELTA"/>
    <property type="match status" value="1"/>
</dbReference>
<evidence type="ECO:0000256" key="2">
    <source>
        <dbReference type="ARBA" id="ARBA00022448"/>
    </source>
</evidence>
<evidence type="ECO:0000256" key="7">
    <source>
        <dbReference type="ARBA" id="ARBA00023310"/>
    </source>
</evidence>
<keyword evidence="2 8" id="KW-0813">Transport</keyword>
<proteinExistence type="inferred from homology"/>
<dbReference type="PRINTS" id="PR00125">
    <property type="entry name" value="ATPASEDELTA"/>
</dbReference>
<keyword evidence="10" id="KW-1185">Reference proteome</keyword>
<comment type="caution">
    <text evidence="9">The sequence shown here is derived from an EMBL/GenBank/DDBJ whole genome shotgun (WGS) entry which is preliminary data.</text>
</comment>
<reference evidence="9" key="1">
    <citation type="journal article" date="2014" name="Int. J. Syst. Evol. Microbiol.">
        <title>Complete genome of a new Firmicutes species belonging to the dominant human colonic microbiota ('Ruminococcus bicirculans') reveals two chromosomes and a selective capacity to utilize plant glucans.</title>
        <authorList>
            <consortium name="NISC Comparative Sequencing Program"/>
            <person name="Wegmann U."/>
            <person name="Louis P."/>
            <person name="Goesmann A."/>
            <person name="Henrissat B."/>
            <person name="Duncan S.H."/>
            <person name="Flint H.J."/>
        </authorList>
    </citation>
    <scope>NUCLEOTIDE SEQUENCE</scope>
    <source>
        <strain evidence="9">NBRC 108219</strain>
    </source>
</reference>
<keyword evidence="4 8" id="KW-0406">Ion transport</keyword>
<evidence type="ECO:0000256" key="1">
    <source>
        <dbReference type="ARBA" id="ARBA00004370"/>
    </source>
</evidence>
<comment type="function">
    <text evidence="8">This protein is part of the stalk that links CF(0) to CF(1). It either transmits conformational changes from CF(0) to CF(1) or is implicated in proton conduction.</text>
</comment>
<evidence type="ECO:0000256" key="4">
    <source>
        <dbReference type="ARBA" id="ARBA00023065"/>
    </source>
</evidence>
<reference evidence="9" key="2">
    <citation type="submission" date="2023-01" db="EMBL/GenBank/DDBJ databases">
        <title>Draft genome sequence of Algimonas ampicilliniresistens strain NBRC 108219.</title>
        <authorList>
            <person name="Sun Q."/>
            <person name="Mori K."/>
        </authorList>
    </citation>
    <scope>NUCLEOTIDE SEQUENCE</scope>
    <source>
        <strain evidence="9">NBRC 108219</strain>
    </source>
</reference>
<evidence type="ECO:0000313" key="9">
    <source>
        <dbReference type="EMBL" id="GLQ23135.1"/>
    </source>
</evidence>
<evidence type="ECO:0000256" key="8">
    <source>
        <dbReference type="HAMAP-Rule" id="MF_01416"/>
    </source>
</evidence>
<comment type="subcellular location">
    <subcellularLocation>
        <location evidence="8">Cell membrane</location>
        <topology evidence="8">Peripheral membrane protein</topology>
    </subcellularLocation>
    <subcellularLocation>
        <location evidence="1">Membrane</location>
    </subcellularLocation>
</comment>
<dbReference type="NCBIfam" id="TIGR01145">
    <property type="entry name" value="ATP_synt_delta"/>
    <property type="match status" value="1"/>
</dbReference>
<dbReference type="RefSeq" id="WP_284388235.1">
    <property type="nucleotide sequence ID" value="NZ_BSNK01000001.1"/>
</dbReference>
<organism evidence="9 10">
    <name type="scientific">Algimonas ampicilliniresistens</name>
    <dbReference type="NCBI Taxonomy" id="1298735"/>
    <lineage>
        <taxon>Bacteria</taxon>
        <taxon>Pseudomonadati</taxon>
        <taxon>Pseudomonadota</taxon>
        <taxon>Alphaproteobacteria</taxon>
        <taxon>Maricaulales</taxon>
        <taxon>Robiginitomaculaceae</taxon>
        <taxon>Algimonas</taxon>
    </lineage>
</organism>
<dbReference type="InterPro" id="IPR020781">
    <property type="entry name" value="ATPase_OSCP/d_CS"/>
</dbReference>